<keyword evidence="3" id="KW-1185">Reference proteome</keyword>
<sequence length="112" mass="12896">MNQVSELSGQHRMKKPVESQRRSPVSLLLLHQSGKSSETAQNRMQYVPDGERDSDYPQTITNSRKSRERNTQPPSLICDLLFYRSEKESYHNRVRKRHPGSGLTIKKQGLSS</sequence>
<accession>A0A8X6IUE6</accession>
<name>A0A8X6IUE6_TRICU</name>
<reference evidence="2" key="1">
    <citation type="submission" date="2020-07" db="EMBL/GenBank/DDBJ databases">
        <title>Multicomponent nature underlies the extraordinary mechanical properties of spider dragline silk.</title>
        <authorList>
            <person name="Kono N."/>
            <person name="Nakamura H."/>
            <person name="Mori M."/>
            <person name="Yoshida Y."/>
            <person name="Ohtoshi R."/>
            <person name="Malay A.D."/>
            <person name="Moran D.A.P."/>
            <person name="Tomita M."/>
            <person name="Numata K."/>
            <person name="Arakawa K."/>
        </authorList>
    </citation>
    <scope>NUCLEOTIDE SEQUENCE</scope>
</reference>
<feature type="compositionally biased region" description="Polar residues" evidence="1">
    <location>
        <begin position="33"/>
        <end position="44"/>
    </location>
</feature>
<proteinExistence type="predicted"/>
<evidence type="ECO:0000313" key="2">
    <source>
        <dbReference type="EMBL" id="GFR01238.1"/>
    </source>
</evidence>
<feature type="region of interest" description="Disordered" evidence="1">
    <location>
        <begin position="89"/>
        <end position="112"/>
    </location>
</feature>
<evidence type="ECO:0000256" key="1">
    <source>
        <dbReference type="SAM" id="MobiDB-lite"/>
    </source>
</evidence>
<protein>
    <submittedName>
        <fullName evidence="2">Uncharacterized protein</fullName>
    </submittedName>
</protein>
<comment type="caution">
    <text evidence="2">The sequence shown here is derived from an EMBL/GenBank/DDBJ whole genome shotgun (WGS) entry which is preliminary data.</text>
</comment>
<feature type="region of interest" description="Disordered" evidence="1">
    <location>
        <begin position="1"/>
        <end position="73"/>
    </location>
</feature>
<dbReference type="EMBL" id="BMAO01035098">
    <property type="protein sequence ID" value="GFR01238.1"/>
    <property type="molecule type" value="Genomic_DNA"/>
</dbReference>
<organism evidence="2 3">
    <name type="scientific">Trichonephila clavata</name>
    <name type="common">Joro spider</name>
    <name type="synonym">Nephila clavata</name>
    <dbReference type="NCBI Taxonomy" id="2740835"/>
    <lineage>
        <taxon>Eukaryota</taxon>
        <taxon>Metazoa</taxon>
        <taxon>Ecdysozoa</taxon>
        <taxon>Arthropoda</taxon>
        <taxon>Chelicerata</taxon>
        <taxon>Arachnida</taxon>
        <taxon>Araneae</taxon>
        <taxon>Araneomorphae</taxon>
        <taxon>Entelegynae</taxon>
        <taxon>Araneoidea</taxon>
        <taxon>Nephilidae</taxon>
        <taxon>Trichonephila</taxon>
    </lineage>
</organism>
<dbReference type="Proteomes" id="UP000887116">
    <property type="component" value="Unassembled WGS sequence"/>
</dbReference>
<dbReference type="AlphaFoldDB" id="A0A8X6IUE6"/>
<evidence type="ECO:0000313" key="3">
    <source>
        <dbReference type="Proteomes" id="UP000887116"/>
    </source>
</evidence>
<gene>
    <name evidence="2" type="ORF">TNCT_328141</name>
</gene>